<accession>A0A852VT54</accession>
<evidence type="ECO:0000313" key="5">
    <source>
        <dbReference type="EMBL" id="NYF96771.1"/>
    </source>
</evidence>
<sequence length="398" mass="41244">MTKRWIILTGTALSLSLAACGTPGEASGGGDDGGSEDPFQVGLVYSKSGPLAPYGAQYKAAFDVGLDYATDGTGEVDGREIEISEKDDAGDPSKAVSAATTLIGQGSDIIAGSTSSGVALQVAPLAKDNETLFISGPAATDGVTGLNEYTFRSGRQTYQDVATAGTMLGDVDGKKVTVLAQDSAFGTANIDAVKGVLGEKGAEVTAIEAPAAAKDFTPFATKIKSQSPDLLFVAWAGENATSMWGTLSQQGVFDTTKVVTGLDIKATHSLFGEAGTKIDFLSHFFKGAADNEAYTALSSGLEENGEEVDLFSNDGFVAAQMIVQALKEGEGDTNAMIDALEGWTFEGPKGEMEIRAEDHAVLQPMFTVSLEKDGEEFVPVLGETVDPADVAPPVSEFE</sequence>
<evidence type="ECO:0000313" key="6">
    <source>
        <dbReference type="Proteomes" id="UP000554054"/>
    </source>
</evidence>
<dbReference type="InterPro" id="IPR051010">
    <property type="entry name" value="BCAA_transport"/>
</dbReference>
<dbReference type="InterPro" id="IPR028082">
    <property type="entry name" value="Peripla_BP_I"/>
</dbReference>
<dbReference type="PANTHER" id="PTHR30483:SF6">
    <property type="entry name" value="PERIPLASMIC BINDING PROTEIN OF ABC TRANSPORTER FOR NATURAL AMINO ACIDS"/>
    <property type="match status" value="1"/>
</dbReference>
<reference evidence="5 6" key="1">
    <citation type="submission" date="2020-07" db="EMBL/GenBank/DDBJ databases">
        <title>Sequencing the genomes of 1000 actinobacteria strains.</title>
        <authorList>
            <person name="Klenk H.-P."/>
        </authorList>
    </citation>
    <scope>NUCLEOTIDE SEQUENCE [LARGE SCALE GENOMIC DNA]</scope>
    <source>
        <strain evidence="5 6">DSM 26154</strain>
    </source>
</reference>
<dbReference type="CDD" id="cd06328">
    <property type="entry name" value="PBP1_SBP-like"/>
    <property type="match status" value="1"/>
</dbReference>
<evidence type="ECO:0000256" key="3">
    <source>
        <dbReference type="SAM" id="SignalP"/>
    </source>
</evidence>
<keyword evidence="6" id="KW-1185">Reference proteome</keyword>
<comment type="similarity">
    <text evidence="1">Belongs to the leucine-binding protein family.</text>
</comment>
<evidence type="ECO:0000259" key="4">
    <source>
        <dbReference type="Pfam" id="PF13458"/>
    </source>
</evidence>
<evidence type="ECO:0000256" key="1">
    <source>
        <dbReference type="ARBA" id="ARBA00010062"/>
    </source>
</evidence>
<keyword evidence="2 3" id="KW-0732">Signal</keyword>
<evidence type="ECO:0000256" key="2">
    <source>
        <dbReference type="ARBA" id="ARBA00022729"/>
    </source>
</evidence>
<dbReference type="SUPFAM" id="SSF53822">
    <property type="entry name" value="Periplasmic binding protein-like I"/>
    <property type="match status" value="1"/>
</dbReference>
<dbReference type="PROSITE" id="PS51257">
    <property type="entry name" value="PROKAR_LIPOPROTEIN"/>
    <property type="match status" value="1"/>
</dbReference>
<dbReference type="AlphaFoldDB" id="A0A852VT54"/>
<dbReference type="InterPro" id="IPR028081">
    <property type="entry name" value="Leu-bd"/>
</dbReference>
<protein>
    <submittedName>
        <fullName evidence="5">Branched-chain amino acid transport system substrate-binding protein</fullName>
    </submittedName>
</protein>
<dbReference type="EMBL" id="JACCAE010000001">
    <property type="protein sequence ID" value="NYF96771.1"/>
    <property type="molecule type" value="Genomic_DNA"/>
</dbReference>
<feature type="chain" id="PRO_5038722483" evidence="3">
    <location>
        <begin position="22"/>
        <end position="398"/>
    </location>
</feature>
<comment type="caution">
    <text evidence="5">The sequence shown here is derived from an EMBL/GenBank/DDBJ whole genome shotgun (WGS) entry which is preliminary data.</text>
</comment>
<dbReference type="Gene3D" id="3.40.50.2300">
    <property type="match status" value="2"/>
</dbReference>
<feature type="domain" description="Leucine-binding protein" evidence="4">
    <location>
        <begin position="39"/>
        <end position="374"/>
    </location>
</feature>
<dbReference type="Pfam" id="PF13458">
    <property type="entry name" value="Peripla_BP_6"/>
    <property type="match status" value="1"/>
</dbReference>
<gene>
    <name evidence="5" type="ORF">BJY20_000163</name>
</gene>
<proteinExistence type="inferred from homology"/>
<dbReference type="RefSeq" id="WP_185989781.1">
    <property type="nucleotide sequence ID" value="NZ_JACCAE010000001.1"/>
</dbReference>
<feature type="signal peptide" evidence="3">
    <location>
        <begin position="1"/>
        <end position="21"/>
    </location>
</feature>
<name>A0A852VT54_9MICO</name>
<organism evidence="5 6">
    <name type="scientific">Janibacter cremeus</name>
    <dbReference type="NCBI Taxonomy" id="1285192"/>
    <lineage>
        <taxon>Bacteria</taxon>
        <taxon>Bacillati</taxon>
        <taxon>Actinomycetota</taxon>
        <taxon>Actinomycetes</taxon>
        <taxon>Micrococcales</taxon>
        <taxon>Intrasporangiaceae</taxon>
        <taxon>Janibacter</taxon>
    </lineage>
</organism>
<dbReference type="Proteomes" id="UP000554054">
    <property type="component" value="Unassembled WGS sequence"/>
</dbReference>
<dbReference type="PANTHER" id="PTHR30483">
    <property type="entry name" value="LEUCINE-SPECIFIC-BINDING PROTEIN"/>
    <property type="match status" value="1"/>
</dbReference>